<evidence type="ECO:0000256" key="4">
    <source>
        <dbReference type="ARBA" id="ARBA00022722"/>
    </source>
</evidence>
<dbReference type="SUPFAM" id="SSF56672">
    <property type="entry name" value="DNA/RNA polymerases"/>
    <property type="match status" value="1"/>
</dbReference>
<dbReference type="GO" id="GO:0004519">
    <property type="term" value="F:endonuclease activity"/>
    <property type="evidence" value="ECO:0007669"/>
    <property type="project" value="UniProtKB-KW"/>
</dbReference>
<dbReference type="PANTHER" id="PTHR24559">
    <property type="entry name" value="TRANSPOSON TY3-I GAG-POL POLYPROTEIN"/>
    <property type="match status" value="1"/>
</dbReference>
<dbReference type="Pfam" id="PF00078">
    <property type="entry name" value="RVT_1"/>
    <property type="match status" value="1"/>
</dbReference>
<evidence type="ECO:0000313" key="9">
    <source>
        <dbReference type="EMBL" id="WMV51259.1"/>
    </source>
</evidence>
<keyword evidence="1" id="KW-0645">Protease</keyword>
<evidence type="ECO:0000256" key="5">
    <source>
        <dbReference type="ARBA" id="ARBA00022759"/>
    </source>
</evidence>
<feature type="domain" description="Reverse transcriptase" evidence="8">
    <location>
        <begin position="9"/>
        <end position="83"/>
    </location>
</feature>
<dbReference type="AlphaFoldDB" id="A0AAF0ZW96"/>
<sequence length="236" mass="27426">MPNQQNTNSIHIVEELLEELHRTQFFTKLDLHSGYHQVCMESTDVEKTAFRTYHGHFKFLVMQFGLTNARSTFQALMNEPEALIFEEVRAEVKQSLTNSSGSYVCHSRVKYQLLFHRFKDVFFPPLVLCSDHVLIMTESKVGGIPSAMKEDGRPNYILACKMQALKNKLKEWSKSEQGNLGSQWNTLLWKFATLETVVGIRMLSDEETTNKSELLLEYEDLIKKEEISWRQRSRAL</sequence>
<keyword evidence="7" id="KW-0695">RNA-directed DNA polymerase</keyword>
<organism evidence="9 10">
    <name type="scientific">Solanum verrucosum</name>
    <dbReference type="NCBI Taxonomy" id="315347"/>
    <lineage>
        <taxon>Eukaryota</taxon>
        <taxon>Viridiplantae</taxon>
        <taxon>Streptophyta</taxon>
        <taxon>Embryophyta</taxon>
        <taxon>Tracheophyta</taxon>
        <taxon>Spermatophyta</taxon>
        <taxon>Magnoliopsida</taxon>
        <taxon>eudicotyledons</taxon>
        <taxon>Gunneridae</taxon>
        <taxon>Pentapetalae</taxon>
        <taxon>asterids</taxon>
        <taxon>lamiids</taxon>
        <taxon>Solanales</taxon>
        <taxon>Solanaceae</taxon>
        <taxon>Solanoideae</taxon>
        <taxon>Solaneae</taxon>
        <taxon>Solanum</taxon>
    </lineage>
</organism>
<evidence type="ECO:0000256" key="7">
    <source>
        <dbReference type="ARBA" id="ARBA00022918"/>
    </source>
</evidence>
<evidence type="ECO:0000313" key="10">
    <source>
        <dbReference type="Proteomes" id="UP001234989"/>
    </source>
</evidence>
<keyword evidence="3" id="KW-0548">Nucleotidyltransferase</keyword>
<evidence type="ECO:0000256" key="2">
    <source>
        <dbReference type="ARBA" id="ARBA00022679"/>
    </source>
</evidence>
<dbReference type="EMBL" id="CP133621">
    <property type="protein sequence ID" value="WMV51259.1"/>
    <property type="molecule type" value="Genomic_DNA"/>
</dbReference>
<dbReference type="GO" id="GO:0003964">
    <property type="term" value="F:RNA-directed DNA polymerase activity"/>
    <property type="evidence" value="ECO:0007669"/>
    <property type="project" value="UniProtKB-KW"/>
</dbReference>
<keyword evidence="4" id="KW-0540">Nuclease</keyword>
<keyword evidence="10" id="KW-1185">Reference proteome</keyword>
<evidence type="ECO:0000256" key="6">
    <source>
        <dbReference type="ARBA" id="ARBA00022801"/>
    </source>
</evidence>
<dbReference type="InterPro" id="IPR053134">
    <property type="entry name" value="RNA-dir_DNA_polymerase"/>
</dbReference>
<evidence type="ECO:0000256" key="1">
    <source>
        <dbReference type="ARBA" id="ARBA00022670"/>
    </source>
</evidence>
<keyword evidence="2" id="KW-0808">Transferase</keyword>
<name>A0AAF0ZW96_SOLVR</name>
<protein>
    <recommendedName>
        <fullName evidence="8">Reverse transcriptase domain-containing protein</fullName>
    </recommendedName>
</protein>
<dbReference type="GO" id="GO:0008233">
    <property type="term" value="F:peptidase activity"/>
    <property type="evidence" value="ECO:0007669"/>
    <property type="project" value="UniProtKB-KW"/>
</dbReference>
<proteinExistence type="predicted"/>
<accession>A0AAF0ZW96</accession>
<dbReference type="InterPro" id="IPR043128">
    <property type="entry name" value="Rev_trsase/Diguanyl_cyclase"/>
</dbReference>
<dbReference type="PANTHER" id="PTHR24559:SF452">
    <property type="entry name" value="INTEGRASE CATALYTIC DOMAIN-CONTAINING PROTEIN"/>
    <property type="match status" value="1"/>
</dbReference>
<keyword evidence="5" id="KW-0255">Endonuclease</keyword>
<dbReference type="InterPro" id="IPR043502">
    <property type="entry name" value="DNA/RNA_pol_sf"/>
</dbReference>
<gene>
    <name evidence="9" type="ORF">MTR67_044644</name>
</gene>
<dbReference type="Gene3D" id="3.30.70.270">
    <property type="match status" value="1"/>
</dbReference>
<evidence type="ECO:0000256" key="3">
    <source>
        <dbReference type="ARBA" id="ARBA00022695"/>
    </source>
</evidence>
<evidence type="ECO:0000259" key="8">
    <source>
        <dbReference type="Pfam" id="PF00078"/>
    </source>
</evidence>
<reference evidence="9" key="1">
    <citation type="submission" date="2023-08" db="EMBL/GenBank/DDBJ databases">
        <title>A de novo genome assembly of Solanum verrucosum Schlechtendal, a Mexican diploid species geographically isolated from the other diploid A-genome species in potato relatives.</title>
        <authorList>
            <person name="Hosaka K."/>
        </authorList>
    </citation>
    <scope>NUCLEOTIDE SEQUENCE</scope>
    <source>
        <tissue evidence="9">Young leaves</tissue>
    </source>
</reference>
<dbReference type="FunFam" id="3.10.10.10:FF:000007">
    <property type="entry name" value="Retrovirus-related Pol polyprotein from transposon 17.6-like Protein"/>
    <property type="match status" value="1"/>
</dbReference>
<dbReference type="GO" id="GO:0006508">
    <property type="term" value="P:proteolysis"/>
    <property type="evidence" value="ECO:0007669"/>
    <property type="project" value="UniProtKB-KW"/>
</dbReference>
<dbReference type="Proteomes" id="UP001234989">
    <property type="component" value="Chromosome 10"/>
</dbReference>
<dbReference type="InterPro" id="IPR000477">
    <property type="entry name" value="RT_dom"/>
</dbReference>
<keyword evidence="6" id="KW-0378">Hydrolase</keyword>
<dbReference type="Gene3D" id="3.10.10.10">
    <property type="entry name" value="HIV Type 1 Reverse Transcriptase, subunit A, domain 1"/>
    <property type="match status" value="1"/>
</dbReference>